<dbReference type="EMBL" id="PP179312">
    <property type="protein sequence ID" value="XAI69733.1"/>
    <property type="molecule type" value="Genomic_DNA"/>
</dbReference>
<reference evidence="2" key="1">
    <citation type="journal article" date="2024" name="J. Gen. Virol.">
        <title>Novel phages of Pseudomonas syringae unveil numerous potential auxiliary metabolic genes.</title>
        <authorList>
            <person name="Feltin C."/>
            <person name="Garneau J.R."/>
            <person name="Morris C.E."/>
            <person name="Berard A."/>
            <person name="Torres-Barcelo C."/>
        </authorList>
    </citation>
    <scope>NUCLEOTIDE SEQUENCE</scope>
</reference>
<evidence type="ECO:0000256" key="1">
    <source>
        <dbReference type="SAM" id="Phobius"/>
    </source>
</evidence>
<organism evidence="2">
    <name type="scientific">Pseudomonas phage Arace01</name>
    <dbReference type="NCBI Taxonomy" id="3138526"/>
    <lineage>
        <taxon>Viruses</taxon>
    </lineage>
</organism>
<gene>
    <name evidence="2" type="ORF">Arace01_00067</name>
</gene>
<proteinExistence type="predicted"/>
<sequence>MGLFSKKKKIIVSSVTYNLAGDIKDRVKFLPTAVAGHIMSKPASASLADTIVGSLLGGPGIRFRNFGKWAKDSGFNSLMEISTGSIAVGGRVNQAALLAEIPVGPNQSVDLQSAEVGAADYGFWADQYMANNHPTEIEDDYEIDMDDSTRTIYLRFASGKVYQFQPVSFDVEKRYLYASYMIKTGASKEAIVPGQTYQLGNQANWPDVSDWTYESGSSVPNSMVLTQTTTQTVTYSDGRPGTSTTNSSPQTVNFEDTDYLWFKDEYIGQGTGSKDQVSSTRQYQQNTTRSVKVSQTYTDVQTYDDGTGTGNTVTYTTTTTGEYRDFSFSYTTSTQKVNNITWSPLVVLIYPEGSGRPGLDALFDVGVQQAEYFPSIPIRVNNRFFQDGDQWKASINKALKKSMDTTYKKLQTALEANDSLKDIDNAYVLFGVSMNTKEPAARKYLFKFFDYVLNAGVGGTAALNDWEKRWAKANVSRLIWVNWKQAQNDPANPLFGTVEPQVLLYPAAPVNSLTIQSALTGFFINVEWTGVSRIKGVGLAKPDANAGDCWITHGATQDYTELMYTSGIVGERPASSGFITITWQLTATTYESIGVWGLAYTNIVYRGKGVNVSIDQAMTDTDESSFLIPINAAIYKALSLPVATQMSTSMGYMILNCYDVVKQKWYQTSWFKVILIIIVIVITVVTAGAGSGSVGLLGAAGAVGASLGFAGVMAIVVGTIANALAAMLLMKIIQMGATALFGEKVGAIVGAIAGVIAVSAGSAYMGGQGMAGMYSSLSSAQGLMQLTSAVGDGIAGYMKAAAAETMAATQSLVDSYEEQSGKIEKLYEQNIGYGITYLDAMSLTDATVAGGEKDQGQSEFVPEGPDSFFARTLMTGTDIAQMQHSMLTDFASLTVSTNLT</sequence>
<feature type="transmembrane region" description="Helical" evidence="1">
    <location>
        <begin position="745"/>
        <end position="765"/>
    </location>
</feature>
<feature type="transmembrane region" description="Helical" evidence="1">
    <location>
        <begin position="709"/>
        <end position="733"/>
    </location>
</feature>
<accession>A0AAU6VZU8</accession>
<feature type="transmembrane region" description="Helical" evidence="1">
    <location>
        <begin position="670"/>
        <end position="689"/>
    </location>
</feature>
<keyword evidence="1" id="KW-1133">Transmembrane helix</keyword>
<protein>
    <submittedName>
        <fullName evidence="2">Membrane protein</fullName>
    </submittedName>
</protein>
<keyword evidence="1" id="KW-0812">Transmembrane</keyword>
<keyword evidence="1" id="KW-0472">Membrane</keyword>
<evidence type="ECO:0000313" key="2">
    <source>
        <dbReference type="EMBL" id="XAI69733.1"/>
    </source>
</evidence>
<name>A0AAU6VZU8_9VIRU</name>